<evidence type="ECO:0000256" key="7">
    <source>
        <dbReference type="SAM" id="Phobius"/>
    </source>
</evidence>
<dbReference type="InterPro" id="IPR022791">
    <property type="entry name" value="L-PG_synthase/AglD"/>
</dbReference>
<protein>
    <submittedName>
        <fullName evidence="8">YbhN family protein</fullName>
    </submittedName>
</protein>
<comment type="similarity">
    <text evidence="2">Belongs to the UPF0104 family.</text>
</comment>
<feature type="transmembrane region" description="Helical" evidence="7">
    <location>
        <begin position="157"/>
        <end position="176"/>
    </location>
</feature>
<feature type="transmembrane region" description="Helical" evidence="7">
    <location>
        <begin position="232"/>
        <end position="255"/>
    </location>
</feature>
<sequence length="339" mass="34893">MADGNRRALLLGSIAAVAVLGVLFYLVGAGDVVDTLRSADPTFVAATVAFALCWLAAWSLMLRTVLGSLDVSIPVVTSFFVYAGAVFANNVTPFGQAGGEPVAALLISKVSDCRYETGLAGIASVDVLNVIPSLSLVFVGVGYYATIAAVGERLETAVTSAVVLVGGIVVAIAVVWRYRETLVDRVPGVVAPWVGRLGRGRYDAADLESDLAGRLDRFFADIERVGTNRFRLSAVVGLSLLGWLAQAVALTAAFAAVGHAIPPYVVLFAIPLANLAGATPMPGGLGGIEAAYVALLVPTTGIEASAITAAVLVFRGGTYWMPVAIGGIATSTLGVRAVR</sequence>
<feature type="transmembrane region" description="Helical" evidence="7">
    <location>
        <begin position="9"/>
        <end position="30"/>
    </location>
</feature>
<accession>A0ABD5QUZ4</accession>
<feature type="transmembrane region" description="Helical" evidence="7">
    <location>
        <begin position="119"/>
        <end position="145"/>
    </location>
</feature>
<proteinExistence type="inferred from homology"/>
<dbReference type="RefSeq" id="WP_122105171.1">
    <property type="nucleotide sequence ID" value="NZ_JBHSKV010000018.1"/>
</dbReference>
<dbReference type="Pfam" id="PF03706">
    <property type="entry name" value="LPG_synthase_TM"/>
    <property type="match status" value="1"/>
</dbReference>
<evidence type="ECO:0000256" key="3">
    <source>
        <dbReference type="ARBA" id="ARBA00022475"/>
    </source>
</evidence>
<keyword evidence="5 7" id="KW-1133">Transmembrane helix</keyword>
<evidence type="ECO:0000256" key="6">
    <source>
        <dbReference type="ARBA" id="ARBA00023136"/>
    </source>
</evidence>
<evidence type="ECO:0000256" key="2">
    <source>
        <dbReference type="ARBA" id="ARBA00011061"/>
    </source>
</evidence>
<dbReference type="NCBIfam" id="TIGR00374">
    <property type="entry name" value="flippase-like domain"/>
    <property type="match status" value="1"/>
</dbReference>
<keyword evidence="4 7" id="KW-0812">Transmembrane</keyword>
<reference evidence="8 9" key="1">
    <citation type="journal article" date="2019" name="Int. J. Syst. Evol. Microbiol.">
        <title>The Global Catalogue of Microorganisms (GCM) 10K type strain sequencing project: providing services to taxonomists for standard genome sequencing and annotation.</title>
        <authorList>
            <consortium name="The Broad Institute Genomics Platform"/>
            <consortium name="The Broad Institute Genome Sequencing Center for Infectious Disease"/>
            <person name="Wu L."/>
            <person name="Ma J."/>
        </authorList>
    </citation>
    <scope>NUCLEOTIDE SEQUENCE [LARGE SCALE GENOMIC DNA]</scope>
    <source>
        <strain evidence="8 9">CGMCC 1.16026</strain>
    </source>
</reference>
<evidence type="ECO:0000256" key="4">
    <source>
        <dbReference type="ARBA" id="ARBA00022692"/>
    </source>
</evidence>
<comment type="subcellular location">
    <subcellularLocation>
        <location evidence="1">Cell membrane</location>
        <topology evidence="1">Multi-pass membrane protein</topology>
    </subcellularLocation>
</comment>
<comment type="caution">
    <text evidence="8">The sequence shown here is derived from an EMBL/GenBank/DDBJ whole genome shotgun (WGS) entry which is preliminary data.</text>
</comment>
<name>A0ABD5QUZ4_9EURY</name>
<evidence type="ECO:0000256" key="5">
    <source>
        <dbReference type="ARBA" id="ARBA00022989"/>
    </source>
</evidence>
<evidence type="ECO:0000256" key="1">
    <source>
        <dbReference type="ARBA" id="ARBA00004651"/>
    </source>
</evidence>
<dbReference type="PANTHER" id="PTHR39087:SF2">
    <property type="entry name" value="UPF0104 MEMBRANE PROTEIN MJ1595"/>
    <property type="match status" value="1"/>
</dbReference>
<feature type="transmembrane region" description="Helical" evidence="7">
    <location>
        <begin position="290"/>
        <end position="313"/>
    </location>
</feature>
<gene>
    <name evidence="8" type="ORF">ACFPJA_14380</name>
</gene>
<dbReference type="Proteomes" id="UP001596145">
    <property type="component" value="Unassembled WGS sequence"/>
</dbReference>
<feature type="transmembrane region" description="Helical" evidence="7">
    <location>
        <begin position="319"/>
        <end position="338"/>
    </location>
</feature>
<evidence type="ECO:0000313" key="8">
    <source>
        <dbReference type="EMBL" id="MFC5135898.1"/>
    </source>
</evidence>
<feature type="transmembrane region" description="Helical" evidence="7">
    <location>
        <begin position="42"/>
        <end position="62"/>
    </location>
</feature>
<keyword evidence="9" id="KW-1185">Reference proteome</keyword>
<dbReference type="AlphaFoldDB" id="A0ABD5QUZ4"/>
<organism evidence="8 9">
    <name type="scientific">Halorubrum glutamatedens</name>
    <dbReference type="NCBI Taxonomy" id="2707018"/>
    <lineage>
        <taxon>Archaea</taxon>
        <taxon>Methanobacteriati</taxon>
        <taxon>Methanobacteriota</taxon>
        <taxon>Stenosarchaea group</taxon>
        <taxon>Halobacteria</taxon>
        <taxon>Halobacteriales</taxon>
        <taxon>Haloferacaceae</taxon>
        <taxon>Halorubrum</taxon>
    </lineage>
</organism>
<feature type="transmembrane region" description="Helical" evidence="7">
    <location>
        <begin position="261"/>
        <end position="278"/>
    </location>
</feature>
<keyword evidence="3" id="KW-1003">Cell membrane</keyword>
<dbReference type="GO" id="GO:0005886">
    <property type="term" value="C:plasma membrane"/>
    <property type="evidence" value="ECO:0007669"/>
    <property type="project" value="UniProtKB-SubCell"/>
</dbReference>
<dbReference type="EMBL" id="JBHSKV010000018">
    <property type="protein sequence ID" value="MFC5135898.1"/>
    <property type="molecule type" value="Genomic_DNA"/>
</dbReference>
<evidence type="ECO:0000313" key="9">
    <source>
        <dbReference type="Proteomes" id="UP001596145"/>
    </source>
</evidence>
<keyword evidence="6 7" id="KW-0472">Membrane</keyword>
<dbReference type="PANTHER" id="PTHR39087">
    <property type="entry name" value="UPF0104 MEMBRANE PROTEIN MJ1595"/>
    <property type="match status" value="1"/>
</dbReference>